<name>A0ABP0KCU7_9DINO</name>
<feature type="region of interest" description="Disordered" evidence="1">
    <location>
        <begin position="69"/>
        <end position="90"/>
    </location>
</feature>
<evidence type="ECO:0000256" key="2">
    <source>
        <dbReference type="SAM" id="Phobius"/>
    </source>
</evidence>
<sequence length="160" mass="17953">MTDGRAMSSLDQMGFWANYVKANVDGLLESYGITSLVQLQVAMAFGTVVLVAFDHWRLKRRTEKQLRAAGLWPEEETKTPKKATAAGEENMMSSGVLRAREKQPAPEKVVQPAEQKAIQEMARQLLQQMDQQEALPISARPRNFVEIKRPKPSCPRNASL</sequence>
<proteinExistence type="predicted"/>
<protein>
    <submittedName>
        <fullName evidence="4">Uncharacterized protein</fullName>
    </submittedName>
</protein>
<keyword evidence="2" id="KW-1133">Transmembrane helix</keyword>
<evidence type="ECO:0000256" key="1">
    <source>
        <dbReference type="SAM" id="MobiDB-lite"/>
    </source>
</evidence>
<evidence type="ECO:0000313" key="4">
    <source>
        <dbReference type="EMBL" id="CAK9024613.1"/>
    </source>
</evidence>
<evidence type="ECO:0000313" key="3">
    <source>
        <dbReference type="EMBL" id="CAK9024554.1"/>
    </source>
</evidence>
<accession>A0ABP0KCU7</accession>
<keyword evidence="5" id="KW-1185">Reference proteome</keyword>
<feature type="region of interest" description="Disordered" evidence="1">
    <location>
        <begin position="141"/>
        <end position="160"/>
    </location>
</feature>
<dbReference type="EMBL" id="CAXAMN010008291">
    <property type="protein sequence ID" value="CAK9024613.1"/>
    <property type="molecule type" value="Genomic_DNA"/>
</dbReference>
<gene>
    <name evidence="3" type="ORF">CCMP2556_LOCUS15675</name>
    <name evidence="4" type="ORF">CCMP2556_LOCUS15697</name>
</gene>
<evidence type="ECO:0000313" key="5">
    <source>
        <dbReference type="Proteomes" id="UP001642484"/>
    </source>
</evidence>
<keyword evidence="2" id="KW-0472">Membrane</keyword>
<dbReference type="EMBL" id="CAXAMN010008269">
    <property type="protein sequence ID" value="CAK9024554.1"/>
    <property type="molecule type" value="Genomic_DNA"/>
</dbReference>
<comment type="caution">
    <text evidence="4">The sequence shown here is derived from an EMBL/GenBank/DDBJ whole genome shotgun (WGS) entry which is preliminary data.</text>
</comment>
<dbReference type="Proteomes" id="UP001642484">
    <property type="component" value="Unassembled WGS sequence"/>
</dbReference>
<organism evidence="4 5">
    <name type="scientific">Durusdinium trenchii</name>
    <dbReference type="NCBI Taxonomy" id="1381693"/>
    <lineage>
        <taxon>Eukaryota</taxon>
        <taxon>Sar</taxon>
        <taxon>Alveolata</taxon>
        <taxon>Dinophyceae</taxon>
        <taxon>Suessiales</taxon>
        <taxon>Symbiodiniaceae</taxon>
        <taxon>Durusdinium</taxon>
    </lineage>
</organism>
<feature type="transmembrane region" description="Helical" evidence="2">
    <location>
        <begin position="31"/>
        <end position="53"/>
    </location>
</feature>
<reference evidence="4 5" key="1">
    <citation type="submission" date="2024-02" db="EMBL/GenBank/DDBJ databases">
        <authorList>
            <person name="Chen Y."/>
            <person name="Shah S."/>
            <person name="Dougan E. K."/>
            <person name="Thang M."/>
            <person name="Chan C."/>
        </authorList>
    </citation>
    <scope>NUCLEOTIDE SEQUENCE [LARGE SCALE GENOMIC DNA]</scope>
</reference>
<keyword evidence="2" id="KW-0812">Transmembrane</keyword>